<feature type="transmembrane region" description="Helical" evidence="12">
    <location>
        <begin position="245"/>
        <end position="272"/>
    </location>
</feature>
<keyword evidence="8" id="KW-0333">Golgi apparatus</keyword>
<dbReference type="FunFam" id="3.90.1480.20:FF:000015">
    <property type="entry name" value="Lactosylceramide alpha-2,3-sialyltransferase"/>
    <property type="match status" value="1"/>
</dbReference>
<dbReference type="GO" id="GO:0000139">
    <property type="term" value="C:Golgi membrane"/>
    <property type="evidence" value="ECO:0007669"/>
    <property type="project" value="UniProtKB-SubCell"/>
</dbReference>
<comment type="similarity">
    <text evidence="2">Belongs to the glycosyltransferase 29 family.</text>
</comment>
<evidence type="ECO:0000256" key="7">
    <source>
        <dbReference type="ARBA" id="ARBA00022989"/>
    </source>
</evidence>
<evidence type="ECO:0000313" key="13">
    <source>
        <dbReference type="Ensembl" id="ENSNBRP00000001225.1"/>
    </source>
</evidence>
<evidence type="ECO:0000256" key="8">
    <source>
        <dbReference type="ARBA" id="ARBA00023034"/>
    </source>
</evidence>
<evidence type="ECO:0000256" key="12">
    <source>
        <dbReference type="SAM" id="Phobius"/>
    </source>
</evidence>
<proteinExistence type="inferred from homology"/>
<keyword evidence="9 12" id="KW-0472">Membrane</keyword>
<dbReference type="Pfam" id="PF00777">
    <property type="entry name" value="Glyco_transf_29"/>
    <property type="match status" value="1"/>
</dbReference>
<dbReference type="Bgee" id="ENSNBRG00000001021">
    <property type="expression patterns" value="Expressed in skeletal muscle tissue and 1 other cell type or tissue"/>
</dbReference>
<dbReference type="Gene3D" id="3.90.1480.20">
    <property type="entry name" value="Glycosyl transferase family 29"/>
    <property type="match status" value="1"/>
</dbReference>
<keyword evidence="3" id="KW-0328">Glycosyltransferase</keyword>
<protein>
    <recommendedName>
        <fullName evidence="15">ST3 beta-galactoside alpha-2,3-sialyltransferase 1</fullName>
    </recommendedName>
</protein>
<accession>A0A3Q4FZW1</accession>
<evidence type="ECO:0000256" key="11">
    <source>
        <dbReference type="ARBA" id="ARBA00023180"/>
    </source>
</evidence>
<dbReference type="Ensembl" id="ENSNBRT00000001284.1">
    <property type="protein sequence ID" value="ENSNBRP00000001225.1"/>
    <property type="gene ID" value="ENSNBRG00000001021.1"/>
</dbReference>
<dbReference type="GO" id="GO:0003836">
    <property type="term" value="F:beta-galactoside (CMP) alpha-2,3-sialyltransferase activity"/>
    <property type="evidence" value="ECO:0007669"/>
    <property type="project" value="TreeGrafter"/>
</dbReference>
<keyword evidence="10" id="KW-1015">Disulfide bond</keyword>
<dbReference type="InterPro" id="IPR001675">
    <property type="entry name" value="Glyco_trans_29"/>
</dbReference>
<keyword evidence="6" id="KW-0735">Signal-anchor</keyword>
<evidence type="ECO:0000256" key="1">
    <source>
        <dbReference type="ARBA" id="ARBA00004323"/>
    </source>
</evidence>
<dbReference type="STRING" id="32507.ENSNBRP00000001225"/>
<evidence type="ECO:0000256" key="10">
    <source>
        <dbReference type="ARBA" id="ARBA00023157"/>
    </source>
</evidence>
<evidence type="ECO:0000256" key="5">
    <source>
        <dbReference type="ARBA" id="ARBA00022692"/>
    </source>
</evidence>
<keyword evidence="4" id="KW-0808">Transferase</keyword>
<dbReference type="InterPro" id="IPR038578">
    <property type="entry name" value="GT29-like_sf"/>
</dbReference>
<dbReference type="GeneTree" id="ENSGT00940000154725"/>
<dbReference type="Proteomes" id="UP000261580">
    <property type="component" value="Unassembled WGS sequence"/>
</dbReference>
<dbReference type="PANTHER" id="PTHR46032">
    <property type="entry name" value="ALPHA-2,3-SIALYLTRANSFERASE ST3GAL I ISOFORM X1"/>
    <property type="match status" value="1"/>
</dbReference>
<dbReference type="PANTHER" id="PTHR46032:SF6">
    <property type="entry name" value="CMP-N-ACETYLNEURAMINATE-BETA-GALACTOSAMIDE-ALPHA-2,3-SIALYLTRANSFERASE 1"/>
    <property type="match status" value="1"/>
</dbReference>
<evidence type="ECO:0000256" key="3">
    <source>
        <dbReference type="ARBA" id="ARBA00022676"/>
    </source>
</evidence>
<keyword evidence="7 12" id="KW-1133">Transmembrane helix</keyword>
<organism evidence="13 14">
    <name type="scientific">Neolamprologus brichardi</name>
    <name type="common">Fairy cichlid</name>
    <name type="synonym">Lamprologus brichardi</name>
    <dbReference type="NCBI Taxonomy" id="32507"/>
    <lineage>
        <taxon>Eukaryota</taxon>
        <taxon>Metazoa</taxon>
        <taxon>Chordata</taxon>
        <taxon>Craniata</taxon>
        <taxon>Vertebrata</taxon>
        <taxon>Euteleostomi</taxon>
        <taxon>Actinopterygii</taxon>
        <taxon>Neopterygii</taxon>
        <taxon>Teleostei</taxon>
        <taxon>Neoteleostei</taxon>
        <taxon>Acanthomorphata</taxon>
        <taxon>Ovalentaria</taxon>
        <taxon>Cichlomorphae</taxon>
        <taxon>Cichliformes</taxon>
        <taxon>Cichlidae</taxon>
        <taxon>African cichlids</taxon>
        <taxon>Pseudocrenilabrinae</taxon>
        <taxon>Lamprologini</taxon>
        <taxon>Neolamprologus</taxon>
    </lineage>
</organism>
<reference evidence="13" key="2">
    <citation type="submission" date="2025-09" db="UniProtKB">
        <authorList>
            <consortium name="Ensembl"/>
        </authorList>
    </citation>
    <scope>IDENTIFICATION</scope>
</reference>
<keyword evidence="14" id="KW-1185">Reference proteome</keyword>
<dbReference type="AlphaFoldDB" id="A0A3Q4FZW1"/>
<reference evidence="13" key="1">
    <citation type="submission" date="2025-08" db="UniProtKB">
        <authorList>
            <consortium name="Ensembl"/>
        </authorList>
    </citation>
    <scope>IDENTIFICATION</scope>
</reference>
<evidence type="ECO:0000256" key="9">
    <source>
        <dbReference type="ARBA" id="ARBA00023136"/>
    </source>
</evidence>
<name>A0A3Q4FZW1_NEOBR</name>
<comment type="subcellular location">
    <subcellularLocation>
        <location evidence="1">Golgi apparatus membrane</location>
        <topology evidence="1">Single-pass type II membrane protein</topology>
    </subcellularLocation>
</comment>
<sequence>MNFLLCHWILRQIASRLFEAFGFLIGHIIANHFRLFLCACIKCLSEDKQLLLDRSNRSVQPFLTANLNLSQNEFNWWKVSSHQERMTFLPPQLIWSNSKVYLKYVIQPKYDHCRTCAVVGNSGNLRRSHYGPLIDLHEVVIRMNTGITRGFEKDVGNKTTHRVMYPESAVDLDDNTHFVLFPFKIQDFEWLINASTTGFTGRSYMPVKSKIKTNKDLVMVVNPAFMKYVHEVWLGNKGRYPSTGFMALILALHICDEVLVFLLFYTGIGVFFKTGYHLTHYAVDQKLCACIKCLSDYKQLLLDQSNGSVQPFLTANLNLSQNEFNWWKVSSHQERMTFLLPPPSSFGLTTKFILNV</sequence>
<dbReference type="OMA" id="WKVSSHQ"/>
<dbReference type="InterPro" id="IPR051757">
    <property type="entry name" value="Beta-gal_alpha2-3_sialyltrans"/>
</dbReference>
<evidence type="ECO:0000256" key="2">
    <source>
        <dbReference type="ARBA" id="ARBA00006003"/>
    </source>
</evidence>
<keyword evidence="11" id="KW-0325">Glycoprotein</keyword>
<keyword evidence="5 12" id="KW-0812">Transmembrane</keyword>
<evidence type="ECO:0000256" key="4">
    <source>
        <dbReference type="ARBA" id="ARBA00022679"/>
    </source>
</evidence>
<evidence type="ECO:0008006" key="15">
    <source>
        <dbReference type="Google" id="ProtNLM"/>
    </source>
</evidence>
<evidence type="ECO:0000256" key="6">
    <source>
        <dbReference type="ARBA" id="ARBA00022968"/>
    </source>
</evidence>
<evidence type="ECO:0000313" key="14">
    <source>
        <dbReference type="Proteomes" id="UP000261580"/>
    </source>
</evidence>
<dbReference type="GO" id="GO:0097503">
    <property type="term" value="P:sialylation"/>
    <property type="evidence" value="ECO:0007669"/>
    <property type="project" value="TreeGrafter"/>
</dbReference>